<dbReference type="PROSITE" id="PS52015">
    <property type="entry name" value="TONB_CTD"/>
    <property type="match status" value="1"/>
</dbReference>
<dbReference type="GO" id="GO:0015031">
    <property type="term" value="P:protein transport"/>
    <property type="evidence" value="ECO:0007669"/>
    <property type="project" value="UniProtKB-KW"/>
</dbReference>
<feature type="compositionally biased region" description="Low complexity" evidence="10">
    <location>
        <begin position="139"/>
        <end position="150"/>
    </location>
</feature>
<dbReference type="EMBL" id="CP003488">
    <property type="protein sequence ID" value="AFH93343.1"/>
    <property type="molecule type" value="Genomic_DNA"/>
</dbReference>
<evidence type="ECO:0000256" key="8">
    <source>
        <dbReference type="ARBA" id="ARBA00022989"/>
    </source>
</evidence>
<dbReference type="Gene3D" id="3.30.1150.10">
    <property type="match status" value="1"/>
</dbReference>
<dbReference type="Pfam" id="PF03544">
    <property type="entry name" value="TonB_C"/>
    <property type="match status" value="1"/>
</dbReference>
<dbReference type="SUPFAM" id="SSF74653">
    <property type="entry name" value="TolA/TonB C-terminal domain"/>
    <property type="match status" value="1"/>
</dbReference>
<evidence type="ECO:0000256" key="1">
    <source>
        <dbReference type="ARBA" id="ARBA00004383"/>
    </source>
</evidence>
<dbReference type="PANTHER" id="PTHR33446:SF2">
    <property type="entry name" value="PROTEIN TONB"/>
    <property type="match status" value="1"/>
</dbReference>
<evidence type="ECO:0000256" key="3">
    <source>
        <dbReference type="ARBA" id="ARBA00022448"/>
    </source>
</evidence>
<keyword evidence="7" id="KW-0653">Protein transport</keyword>
<dbReference type="AlphaFoldDB" id="A0A140NKE8"/>
<evidence type="ECO:0000256" key="7">
    <source>
        <dbReference type="ARBA" id="ARBA00022927"/>
    </source>
</evidence>
<keyword evidence="3" id="KW-0813">Transport</keyword>
<feature type="region of interest" description="Disordered" evidence="10">
    <location>
        <begin position="94"/>
        <end position="150"/>
    </location>
</feature>
<name>A0A140NKE8_PROSM</name>
<evidence type="ECO:0000256" key="6">
    <source>
        <dbReference type="ARBA" id="ARBA00022692"/>
    </source>
</evidence>
<evidence type="ECO:0000256" key="10">
    <source>
        <dbReference type="SAM" id="MobiDB-lite"/>
    </source>
</evidence>
<reference evidence="14" key="2">
    <citation type="submission" date="2012-04" db="EMBL/GenBank/DDBJ databases">
        <title>Complete genome sequence of Providencia stuartii clinical isolate MRSN 2154.</title>
        <authorList>
            <person name="Clifford R.J."/>
            <person name="Hang J."/>
            <person name="Riley M.C."/>
            <person name="Onmus-Leone F."/>
            <person name="Kuschner R.A."/>
            <person name="Lesho E.P."/>
            <person name="Waterman P.E."/>
        </authorList>
    </citation>
    <scope>NUCLEOTIDE SEQUENCE [LARGE SCALE GENOMIC DNA]</scope>
    <source>
        <strain evidence="14">MRSN 2154</strain>
    </source>
</reference>
<gene>
    <name evidence="13" type="ordered locus">S70_07370</name>
</gene>
<evidence type="ECO:0000259" key="12">
    <source>
        <dbReference type="PROSITE" id="PS52015"/>
    </source>
</evidence>
<dbReference type="InterPro" id="IPR037682">
    <property type="entry name" value="TonB_C"/>
</dbReference>
<keyword evidence="6 11" id="KW-0812">Transmembrane</keyword>
<comment type="similarity">
    <text evidence="2">Belongs to the TonB family.</text>
</comment>
<comment type="subcellular location">
    <subcellularLocation>
        <location evidence="1">Cell inner membrane</location>
        <topology evidence="1">Single-pass membrane protein</topology>
        <orientation evidence="1">Periplasmic side</orientation>
    </subcellularLocation>
</comment>
<feature type="domain" description="TonB C-terminal" evidence="12">
    <location>
        <begin position="166"/>
        <end position="260"/>
    </location>
</feature>
<evidence type="ECO:0000256" key="11">
    <source>
        <dbReference type="SAM" id="Phobius"/>
    </source>
</evidence>
<keyword evidence="9 11" id="KW-0472">Membrane</keyword>
<dbReference type="OrthoDB" id="6465619at2"/>
<keyword evidence="8 11" id="KW-1133">Transmembrane helix</keyword>
<keyword evidence="5" id="KW-0997">Cell inner membrane</keyword>
<dbReference type="GO" id="GO:0031992">
    <property type="term" value="F:energy transducer activity"/>
    <property type="evidence" value="ECO:0007669"/>
    <property type="project" value="TreeGrafter"/>
</dbReference>
<keyword evidence="4" id="KW-1003">Cell membrane</keyword>
<reference evidence="13 14" key="1">
    <citation type="journal article" date="2012" name="J. Bacteriol.">
        <title>Complete Genome Sequence of Providencia stuartii Clinical Isolate MRSN 2154.</title>
        <authorList>
            <person name="Clifford R.J."/>
            <person name="Hang J."/>
            <person name="Riley M.C."/>
            <person name="Onmus-Leone F."/>
            <person name="Kuschner R.A."/>
            <person name="Lesho E.P."/>
            <person name="Waterman P.E."/>
        </authorList>
    </citation>
    <scope>NUCLEOTIDE SEQUENCE [LARGE SCALE GENOMIC DNA]</scope>
    <source>
        <strain evidence="13 14">MRSN 2154</strain>
    </source>
</reference>
<evidence type="ECO:0000256" key="2">
    <source>
        <dbReference type="ARBA" id="ARBA00006555"/>
    </source>
</evidence>
<dbReference type="GO" id="GO:0055085">
    <property type="term" value="P:transmembrane transport"/>
    <property type="evidence" value="ECO:0007669"/>
    <property type="project" value="InterPro"/>
</dbReference>
<dbReference type="InterPro" id="IPR051045">
    <property type="entry name" value="TonB-dependent_transducer"/>
</dbReference>
<dbReference type="InterPro" id="IPR006260">
    <property type="entry name" value="TonB/TolA_C"/>
</dbReference>
<evidence type="ECO:0000256" key="9">
    <source>
        <dbReference type="ARBA" id="ARBA00023136"/>
    </source>
</evidence>
<dbReference type="GeneID" id="93517864"/>
<organism evidence="13 14">
    <name type="scientific">Providencia stuartii (strain MRSN 2154)</name>
    <dbReference type="NCBI Taxonomy" id="1157951"/>
    <lineage>
        <taxon>Bacteria</taxon>
        <taxon>Pseudomonadati</taxon>
        <taxon>Pseudomonadota</taxon>
        <taxon>Gammaproteobacteria</taxon>
        <taxon>Enterobacterales</taxon>
        <taxon>Morganellaceae</taxon>
        <taxon>Providencia</taxon>
    </lineage>
</organism>
<dbReference type="HOGENOM" id="CLU_076333_1_0_6"/>
<dbReference type="PATRIC" id="fig|1157951.4.peg.1471"/>
<protein>
    <submittedName>
        <fullName evidence="13">TonB-like protein</fullName>
    </submittedName>
</protein>
<proteinExistence type="inferred from homology"/>
<dbReference type="Proteomes" id="UP000005012">
    <property type="component" value="Chromosome"/>
</dbReference>
<dbReference type="PANTHER" id="PTHR33446">
    <property type="entry name" value="PROTEIN TONB-RELATED"/>
    <property type="match status" value="1"/>
</dbReference>
<evidence type="ECO:0000313" key="14">
    <source>
        <dbReference type="Proteomes" id="UP000005012"/>
    </source>
</evidence>
<evidence type="ECO:0000313" key="13">
    <source>
        <dbReference type="EMBL" id="AFH93343.1"/>
    </source>
</evidence>
<dbReference type="NCBIfam" id="TIGR01352">
    <property type="entry name" value="tonB_Cterm"/>
    <property type="match status" value="1"/>
</dbReference>
<feature type="transmembrane region" description="Helical" evidence="11">
    <location>
        <begin position="12"/>
        <end position="37"/>
    </location>
</feature>
<evidence type="ECO:0000256" key="4">
    <source>
        <dbReference type="ARBA" id="ARBA00022475"/>
    </source>
</evidence>
<dbReference type="KEGG" id="psi:S70_07370"/>
<dbReference type="RefSeq" id="WP_004926672.1">
    <property type="nucleotide sequence ID" value="NC_017731.1"/>
</dbReference>
<accession>A0A140NKE8</accession>
<dbReference type="GO" id="GO:0098797">
    <property type="term" value="C:plasma membrane protein complex"/>
    <property type="evidence" value="ECO:0007669"/>
    <property type="project" value="TreeGrafter"/>
</dbReference>
<sequence>MSSIAGKLERPIFRPLGGLFLSLLFHGTLAVIFIGWFTASIPTTGVLPPAISLQLGVYQLEQHSEPEVNHAAKQQMATHEEVLPELVEKTEKLPETPLVNNGTLTKVSEKKHPPKKKPTQVKKVVEEAPLSTQESAVTSAPAAGSEASSSANFSSNASVAVSGHQGWHSEVHQRLAKAKRYPRAALRFRSTGVSQVKVMVDSHGEVISASLINSSGTKLLDKEAIATINRAAPFPAPPETLLVDGKVEFVAPIVFDTYSM</sequence>
<evidence type="ECO:0000256" key="5">
    <source>
        <dbReference type="ARBA" id="ARBA00022519"/>
    </source>
</evidence>